<comment type="caution">
    <text evidence="2">The sequence shown here is derived from an EMBL/GenBank/DDBJ whole genome shotgun (WGS) entry which is preliminary data.</text>
</comment>
<protein>
    <submittedName>
        <fullName evidence="2">Uncharacterized protein</fullName>
    </submittedName>
</protein>
<dbReference type="Proteomes" id="UP001642484">
    <property type="component" value="Unassembled WGS sequence"/>
</dbReference>
<gene>
    <name evidence="2" type="ORF">CCMP2556_LOCUS27136</name>
    <name evidence="3" type="ORF">CCMP2556_LOCUS33677</name>
</gene>
<organism evidence="2 4">
    <name type="scientific">Durusdinium trenchii</name>
    <dbReference type="NCBI Taxonomy" id="1381693"/>
    <lineage>
        <taxon>Eukaryota</taxon>
        <taxon>Sar</taxon>
        <taxon>Alveolata</taxon>
        <taxon>Dinophyceae</taxon>
        <taxon>Suessiales</taxon>
        <taxon>Symbiodiniaceae</taxon>
        <taxon>Durusdinium</taxon>
    </lineage>
</organism>
<dbReference type="EMBL" id="CAXAMN010019413">
    <property type="protein sequence ID" value="CAK9054241.1"/>
    <property type="molecule type" value="Genomic_DNA"/>
</dbReference>
<evidence type="ECO:0000313" key="3">
    <source>
        <dbReference type="EMBL" id="CAK9068563.1"/>
    </source>
</evidence>
<keyword evidence="4" id="KW-1185">Reference proteome</keyword>
<reference evidence="2 4" key="1">
    <citation type="submission" date="2024-02" db="EMBL/GenBank/DDBJ databases">
        <authorList>
            <person name="Chen Y."/>
            <person name="Shah S."/>
            <person name="Dougan E. K."/>
            <person name="Thang M."/>
            <person name="Chan C."/>
        </authorList>
    </citation>
    <scope>NUCLEOTIDE SEQUENCE [LARGE SCALE GENOMIC DNA]</scope>
</reference>
<accession>A0ABP0MRY4</accession>
<feature type="region of interest" description="Disordered" evidence="1">
    <location>
        <begin position="63"/>
        <end position="84"/>
    </location>
</feature>
<sequence>EEKPEPKETKPEADSGRSGASGRSRELTWKSGTFWLEGLLYPTGHGTLVFTVDPMVADSSMDEVNPDLGLPAPKAASEDRESGRGWWAEAEAAPGCLGEFGATEKDLKKEDL</sequence>
<evidence type="ECO:0000313" key="4">
    <source>
        <dbReference type="Proteomes" id="UP001642484"/>
    </source>
</evidence>
<feature type="compositionally biased region" description="Basic and acidic residues" evidence="1">
    <location>
        <begin position="1"/>
        <end position="15"/>
    </location>
</feature>
<feature type="region of interest" description="Disordered" evidence="1">
    <location>
        <begin position="1"/>
        <end position="25"/>
    </location>
</feature>
<feature type="non-terminal residue" evidence="2">
    <location>
        <position position="112"/>
    </location>
</feature>
<proteinExistence type="predicted"/>
<dbReference type="EMBL" id="CAXAMN010022349">
    <property type="protein sequence ID" value="CAK9068563.1"/>
    <property type="molecule type" value="Genomic_DNA"/>
</dbReference>
<feature type="non-terminal residue" evidence="2">
    <location>
        <position position="1"/>
    </location>
</feature>
<evidence type="ECO:0000256" key="1">
    <source>
        <dbReference type="SAM" id="MobiDB-lite"/>
    </source>
</evidence>
<evidence type="ECO:0000313" key="2">
    <source>
        <dbReference type="EMBL" id="CAK9054241.1"/>
    </source>
</evidence>
<name>A0ABP0MRY4_9DINO</name>